<protein>
    <submittedName>
        <fullName evidence="1">Uncharacterized protein</fullName>
    </submittedName>
</protein>
<name>A0A0C9VZ86_9AGAM</name>
<keyword evidence="2" id="KW-1185">Reference proteome</keyword>
<gene>
    <name evidence="1" type="ORF">HYDPIDRAFT_119234</name>
</gene>
<dbReference type="Proteomes" id="UP000053820">
    <property type="component" value="Unassembled WGS sequence"/>
</dbReference>
<reference evidence="1 2" key="1">
    <citation type="submission" date="2014-04" db="EMBL/GenBank/DDBJ databases">
        <title>Evolutionary Origins and Diversification of the Mycorrhizal Mutualists.</title>
        <authorList>
            <consortium name="DOE Joint Genome Institute"/>
            <consortium name="Mycorrhizal Genomics Consortium"/>
            <person name="Kohler A."/>
            <person name="Kuo A."/>
            <person name="Nagy L.G."/>
            <person name="Floudas D."/>
            <person name="Copeland A."/>
            <person name="Barry K.W."/>
            <person name="Cichocki N."/>
            <person name="Veneault-Fourrey C."/>
            <person name="LaButti K."/>
            <person name="Lindquist E.A."/>
            <person name="Lipzen A."/>
            <person name="Lundell T."/>
            <person name="Morin E."/>
            <person name="Murat C."/>
            <person name="Riley R."/>
            <person name="Ohm R."/>
            <person name="Sun H."/>
            <person name="Tunlid A."/>
            <person name="Henrissat B."/>
            <person name="Grigoriev I.V."/>
            <person name="Hibbett D.S."/>
            <person name="Martin F."/>
        </authorList>
    </citation>
    <scope>NUCLEOTIDE SEQUENCE [LARGE SCALE GENOMIC DNA]</scope>
    <source>
        <strain evidence="1 2">MD-312</strain>
    </source>
</reference>
<accession>A0A0C9VZ86</accession>
<dbReference type="EMBL" id="KN839911">
    <property type="protein sequence ID" value="KIJ58768.1"/>
    <property type="molecule type" value="Genomic_DNA"/>
</dbReference>
<evidence type="ECO:0000313" key="2">
    <source>
        <dbReference type="Proteomes" id="UP000053820"/>
    </source>
</evidence>
<organism evidence="1 2">
    <name type="scientific">Hydnomerulius pinastri MD-312</name>
    <dbReference type="NCBI Taxonomy" id="994086"/>
    <lineage>
        <taxon>Eukaryota</taxon>
        <taxon>Fungi</taxon>
        <taxon>Dikarya</taxon>
        <taxon>Basidiomycota</taxon>
        <taxon>Agaricomycotina</taxon>
        <taxon>Agaricomycetes</taxon>
        <taxon>Agaricomycetidae</taxon>
        <taxon>Boletales</taxon>
        <taxon>Boletales incertae sedis</taxon>
        <taxon>Leucogyrophana</taxon>
    </lineage>
</organism>
<sequence>MGRTRLRHGGGPFRVSASDLLVQVNLHHSRLLYVRCMYAKHSDVAWWLTTAPQNSPWLLLPSNFNFQALRPQHETSRTCQSPGENRTSVFSSEFSSQVKAFLQNSPHASPTNSCWTGRGSGAGNAQLHLATSLFAYARQWPFQFEMGLQLLRLNVM</sequence>
<dbReference type="HOGENOM" id="CLU_1686844_0_0_1"/>
<proteinExistence type="predicted"/>
<dbReference type="AlphaFoldDB" id="A0A0C9VZ86"/>
<evidence type="ECO:0000313" key="1">
    <source>
        <dbReference type="EMBL" id="KIJ58768.1"/>
    </source>
</evidence>